<dbReference type="GO" id="GO:0004252">
    <property type="term" value="F:serine-type endopeptidase activity"/>
    <property type="evidence" value="ECO:0007669"/>
    <property type="project" value="InterPro"/>
</dbReference>
<evidence type="ECO:0000256" key="2">
    <source>
        <dbReference type="ARBA" id="ARBA00022801"/>
    </source>
</evidence>
<evidence type="ECO:0000256" key="3">
    <source>
        <dbReference type="SAM" id="MobiDB-lite"/>
    </source>
</evidence>
<dbReference type="Pfam" id="PF13365">
    <property type="entry name" value="Trypsin_2"/>
    <property type="match status" value="1"/>
</dbReference>
<evidence type="ECO:0000313" key="6">
    <source>
        <dbReference type="EMBL" id="MBJ7600373.1"/>
    </source>
</evidence>
<dbReference type="AlphaFoldDB" id="A0A934KC65"/>
<evidence type="ECO:0000259" key="5">
    <source>
        <dbReference type="PROSITE" id="PS50106"/>
    </source>
</evidence>
<evidence type="ECO:0000256" key="4">
    <source>
        <dbReference type="SAM" id="Phobius"/>
    </source>
</evidence>
<dbReference type="PANTHER" id="PTHR43343">
    <property type="entry name" value="PEPTIDASE S12"/>
    <property type="match status" value="1"/>
</dbReference>
<evidence type="ECO:0000256" key="1">
    <source>
        <dbReference type="ARBA" id="ARBA00022670"/>
    </source>
</evidence>
<dbReference type="PRINTS" id="PR00834">
    <property type="entry name" value="PROTEASES2C"/>
</dbReference>
<dbReference type="RefSeq" id="WP_338204166.1">
    <property type="nucleotide sequence ID" value="NZ_JAEKNR010000200.1"/>
</dbReference>
<dbReference type="SUPFAM" id="SSF50156">
    <property type="entry name" value="PDZ domain-like"/>
    <property type="match status" value="1"/>
</dbReference>
<evidence type="ECO:0000313" key="7">
    <source>
        <dbReference type="Proteomes" id="UP000612893"/>
    </source>
</evidence>
<keyword evidence="1" id="KW-0645">Protease</keyword>
<dbReference type="SMART" id="SM00228">
    <property type="entry name" value="PDZ"/>
    <property type="match status" value="1"/>
</dbReference>
<dbReference type="InterPro" id="IPR051201">
    <property type="entry name" value="Chloro_Bact_Ser_Proteases"/>
</dbReference>
<feature type="region of interest" description="Disordered" evidence="3">
    <location>
        <begin position="66"/>
        <end position="96"/>
    </location>
</feature>
<proteinExistence type="predicted"/>
<keyword evidence="4" id="KW-0812">Transmembrane</keyword>
<feature type="compositionally biased region" description="Low complexity" evidence="3">
    <location>
        <begin position="73"/>
        <end position="93"/>
    </location>
</feature>
<keyword evidence="2" id="KW-0378">Hydrolase</keyword>
<dbReference type="Proteomes" id="UP000612893">
    <property type="component" value="Unassembled WGS sequence"/>
</dbReference>
<dbReference type="Gene3D" id="2.40.10.120">
    <property type="match status" value="1"/>
</dbReference>
<dbReference type="Gene3D" id="2.30.42.10">
    <property type="match status" value="1"/>
</dbReference>
<organism evidence="6 7">
    <name type="scientific">Candidatus Nephthysia bennettiae</name>
    <dbReference type="NCBI Taxonomy" id="3127016"/>
    <lineage>
        <taxon>Bacteria</taxon>
        <taxon>Bacillati</taxon>
        <taxon>Candidatus Dormiibacterota</taxon>
        <taxon>Candidatus Dormibacteria</taxon>
        <taxon>Candidatus Dormibacterales</taxon>
        <taxon>Candidatus Dormibacteraceae</taxon>
        <taxon>Candidatus Nephthysia</taxon>
    </lineage>
</organism>
<keyword evidence="4" id="KW-0472">Membrane</keyword>
<keyword evidence="7" id="KW-1185">Reference proteome</keyword>
<keyword evidence="4" id="KW-1133">Transmembrane helix</keyword>
<sequence>MLSSNSEPQGASDPAVAPGDQQPTDSSGRRISRRFLVVASSLALIAATAGLGMGWTMGTALGLTSQPATQPVSSTGGSSGSSSPDGSSLSPAGGTQGGTARIDLQAIASKVDPAIVDINTVVKTAQGTGQAAGTGMILTSSGEVLTNNHVVEGATSIQVNIAGRSGSYTATVVGVDPSADVALIQVQGVSGLPTVTLADSSTLKVGDPVAALGNALGQGGTPSETSGNVTALDQSITAGASQGSSEQLSGMIQMNAQISPGDSGGAVVNSSGEVVGMITAGASQGYSSTAPTTVGFAVPASVARSVVDQMVSGASSSQIMLGQVGYLGVSVSGQSSGAASSTAGAVVLGVEAGSPAEQAGIAPGSVITSVGGTSVSSVGDLGTVLHGTKPGQQVQIVWSAQGVDHSASVTLVAGPAV</sequence>
<dbReference type="PROSITE" id="PS50106">
    <property type="entry name" value="PDZ"/>
    <property type="match status" value="1"/>
</dbReference>
<dbReference type="Pfam" id="PF13180">
    <property type="entry name" value="PDZ_2"/>
    <property type="match status" value="1"/>
</dbReference>
<name>A0A934KC65_9BACT</name>
<protein>
    <submittedName>
        <fullName evidence="6">Trypsin-like peptidase domain-containing protein</fullName>
    </submittedName>
</protein>
<gene>
    <name evidence="6" type="ORF">JF922_20150</name>
</gene>
<reference evidence="6" key="1">
    <citation type="submission" date="2020-10" db="EMBL/GenBank/DDBJ databases">
        <title>Ca. Dormibacterota MAGs.</title>
        <authorList>
            <person name="Montgomery K."/>
        </authorList>
    </citation>
    <scope>NUCLEOTIDE SEQUENCE [LARGE SCALE GENOMIC DNA]</scope>
    <source>
        <strain evidence="6">SC8812_S17_10</strain>
    </source>
</reference>
<accession>A0A934KC65</accession>
<dbReference type="PANTHER" id="PTHR43343:SF3">
    <property type="entry name" value="PROTEASE DO-LIKE 8, CHLOROPLASTIC"/>
    <property type="match status" value="1"/>
</dbReference>
<dbReference type="EMBL" id="JAEKNR010000200">
    <property type="protein sequence ID" value="MBJ7600373.1"/>
    <property type="molecule type" value="Genomic_DNA"/>
</dbReference>
<dbReference type="InterPro" id="IPR036034">
    <property type="entry name" value="PDZ_sf"/>
</dbReference>
<dbReference type="GO" id="GO:0006508">
    <property type="term" value="P:proteolysis"/>
    <property type="evidence" value="ECO:0007669"/>
    <property type="project" value="UniProtKB-KW"/>
</dbReference>
<comment type="caution">
    <text evidence="6">The sequence shown here is derived from an EMBL/GenBank/DDBJ whole genome shotgun (WGS) entry which is preliminary data.</text>
</comment>
<dbReference type="InterPro" id="IPR001478">
    <property type="entry name" value="PDZ"/>
</dbReference>
<feature type="transmembrane region" description="Helical" evidence="4">
    <location>
        <begin position="35"/>
        <end position="57"/>
    </location>
</feature>
<feature type="region of interest" description="Disordered" evidence="3">
    <location>
        <begin position="1"/>
        <end position="29"/>
    </location>
</feature>
<dbReference type="InterPro" id="IPR009003">
    <property type="entry name" value="Peptidase_S1_PA"/>
</dbReference>
<dbReference type="InterPro" id="IPR001940">
    <property type="entry name" value="Peptidase_S1C"/>
</dbReference>
<feature type="domain" description="PDZ" evidence="5">
    <location>
        <begin position="316"/>
        <end position="378"/>
    </location>
</feature>
<dbReference type="SUPFAM" id="SSF50494">
    <property type="entry name" value="Trypsin-like serine proteases"/>
    <property type="match status" value="1"/>
</dbReference>